<evidence type="ECO:0000256" key="5">
    <source>
        <dbReference type="SAM" id="SignalP"/>
    </source>
</evidence>
<keyword evidence="3" id="KW-0325">Glycoprotein</keyword>
<name>A0ABW2TC58_9ACTN</name>
<feature type="region of interest" description="Disordered" evidence="4">
    <location>
        <begin position="223"/>
        <end position="252"/>
    </location>
</feature>
<dbReference type="EMBL" id="JBHTEE010000001">
    <property type="protein sequence ID" value="MFC7605831.1"/>
    <property type="molecule type" value="Genomic_DNA"/>
</dbReference>
<organism evidence="6 7">
    <name type="scientific">Streptosporangium amethystogenes subsp. fukuiense</name>
    <dbReference type="NCBI Taxonomy" id="698418"/>
    <lineage>
        <taxon>Bacteria</taxon>
        <taxon>Bacillati</taxon>
        <taxon>Actinomycetota</taxon>
        <taxon>Actinomycetes</taxon>
        <taxon>Streptosporangiales</taxon>
        <taxon>Streptosporangiaceae</taxon>
        <taxon>Streptosporangium</taxon>
    </lineage>
</organism>
<feature type="signal peptide" evidence="5">
    <location>
        <begin position="1"/>
        <end position="21"/>
    </location>
</feature>
<dbReference type="SUPFAM" id="SSF69318">
    <property type="entry name" value="Integrin alpha N-terminal domain"/>
    <property type="match status" value="1"/>
</dbReference>
<sequence length="461" mass="46081">MRLLLSLVAAAAVVWSSTGSAWSDAASAPAADCTGTATGDFDGDGVDDIAAGDPFADPGGLAGAGAVHVLFGRGEDGKAVTVAETEAGDGFGWSVRLARIDGDGCADLLIGAPYADVAGYRDAGAVYVVHGGPDPRTIRLVSPSPEADAHFGWSLASGGTLVAVGAPHENADGVADSGAVYLFDTEASGEGRRISQESKGVTGNGEAGDMFGWSLAIGELGGTPGQPDLAVGSPYENDDGTGPQAGGGEPDAGALTVIFDVRGSRSEYRSRKWELREIVDAGAGDRFGYAMAYAEEGDVGYLAVSAPLGDRVGVRDSGLVQLFRASSTLEITPAATFDQGSEGAAGEGYGFSLAFTASGGVRLAVGVPFDGPDRRGGVRLVPVDDPAGSRLITQSQAGDHFGWSVGFSGNRLVVGAPDQAGTGTVILLGRNDAQGVPLSPGTGKVPALDGGVSADFGAAVG</sequence>
<feature type="chain" id="PRO_5047186751" description="Integrin-like protein" evidence="5">
    <location>
        <begin position="22"/>
        <end position="461"/>
    </location>
</feature>
<evidence type="ECO:0000256" key="1">
    <source>
        <dbReference type="ARBA" id="ARBA00022729"/>
    </source>
</evidence>
<dbReference type="PANTHER" id="PTHR36220:SF1">
    <property type="entry name" value="GAMMA TUBULIN COMPLEX COMPONENT C-TERMINAL DOMAIN-CONTAINING PROTEIN"/>
    <property type="match status" value="1"/>
</dbReference>
<dbReference type="InterPro" id="IPR013519">
    <property type="entry name" value="Int_alpha_beta-p"/>
</dbReference>
<dbReference type="SMART" id="SM00191">
    <property type="entry name" value="Int_alpha"/>
    <property type="match status" value="7"/>
</dbReference>
<evidence type="ECO:0000313" key="6">
    <source>
        <dbReference type="EMBL" id="MFC7605831.1"/>
    </source>
</evidence>
<dbReference type="PANTHER" id="PTHR36220">
    <property type="entry name" value="UNNAMED PRODUCT"/>
    <property type="match status" value="1"/>
</dbReference>
<gene>
    <name evidence="6" type="ORF">ACFQVD_37595</name>
</gene>
<protein>
    <recommendedName>
        <fullName evidence="8">Integrin-like protein</fullName>
    </recommendedName>
</protein>
<keyword evidence="1 5" id="KW-0732">Signal</keyword>
<evidence type="ECO:0000256" key="4">
    <source>
        <dbReference type="SAM" id="MobiDB-lite"/>
    </source>
</evidence>
<reference evidence="7" key="1">
    <citation type="journal article" date="2019" name="Int. J. Syst. Evol. Microbiol.">
        <title>The Global Catalogue of Microorganisms (GCM) 10K type strain sequencing project: providing services to taxonomists for standard genome sequencing and annotation.</title>
        <authorList>
            <consortium name="The Broad Institute Genomics Platform"/>
            <consortium name="The Broad Institute Genome Sequencing Center for Infectious Disease"/>
            <person name="Wu L."/>
            <person name="Ma J."/>
        </authorList>
    </citation>
    <scope>NUCLEOTIDE SEQUENCE [LARGE SCALE GENOMIC DNA]</scope>
    <source>
        <strain evidence="7">JCM 10083</strain>
    </source>
</reference>
<dbReference type="InterPro" id="IPR013517">
    <property type="entry name" value="FG-GAP"/>
</dbReference>
<comment type="caution">
    <text evidence="6">The sequence shown here is derived from an EMBL/GenBank/DDBJ whole genome shotgun (WGS) entry which is preliminary data.</text>
</comment>
<dbReference type="Pfam" id="PF14312">
    <property type="entry name" value="FG-GAP_2"/>
    <property type="match status" value="2"/>
</dbReference>
<dbReference type="Pfam" id="PF01839">
    <property type="entry name" value="FG-GAP"/>
    <property type="match status" value="2"/>
</dbReference>
<dbReference type="Proteomes" id="UP001596514">
    <property type="component" value="Unassembled WGS sequence"/>
</dbReference>
<evidence type="ECO:0008006" key="8">
    <source>
        <dbReference type="Google" id="ProtNLM"/>
    </source>
</evidence>
<evidence type="ECO:0000256" key="2">
    <source>
        <dbReference type="ARBA" id="ARBA00022737"/>
    </source>
</evidence>
<proteinExistence type="predicted"/>
<evidence type="ECO:0000313" key="7">
    <source>
        <dbReference type="Proteomes" id="UP001596514"/>
    </source>
</evidence>
<evidence type="ECO:0000256" key="3">
    <source>
        <dbReference type="ARBA" id="ARBA00023180"/>
    </source>
</evidence>
<dbReference type="PROSITE" id="PS51470">
    <property type="entry name" value="FG_GAP"/>
    <property type="match status" value="2"/>
</dbReference>
<keyword evidence="7" id="KW-1185">Reference proteome</keyword>
<dbReference type="InterPro" id="IPR028994">
    <property type="entry name" value="Integrin_alpha_N"/>
</dbReference>
<accession>A0ABW2TC58</accession>
<dbReference type="RefSeq" id="WP_343962619.1">
    <property type="nucleotide sequence ID" value="NZ_BAAAGK010000011.1"/>
</dbReference>
<keyword evidence="2" id="KW-0677">Repeat</keyword>
<dbReference type="Gene3D" id="2.130.10.130">
    <property type="entry name" value="Integrin alpha, N-terminal"/>
    <property type="match status" value="2"/>
</dbReference>